<reference evidence="1 2" key="1">
    <citation type="journal article" date="2016" name="Gut Pathog.">
        <title>Whole genome sequencing of "Faecalibaculum rodentium" ALO17, isolated from C57BL/6J laboratory mouse feces.</title>
        <authorList>
            <person name="Lim S."/>
            <person name="Chang D.H."/>
            <person name="Ahn S."/>
            <person name="Kim B.C."/>
        </authorList>
    </citation>
    <scope>NUCLEOTIDE SEQUENCE [LARGE SCALE GENOMIC DNA]</scope>
    <source>
        <strain evidence="1 2">Alo17</strain>
    </source>
</reference>
<dbReference type="KEGG" id="fro:AALO17_23420"/>
<gene>
    <name evidence="1" type="ORF">AALO17_23420</name>
</gene>
<organism evidence="1 2">
    <name type="scientific">Faecalibaculum rodentium</name>
    <dbReference type="NCBI Taxonomy" id="1702221"/>
    <lineage>
        <taxon>Bacteria</taxon>
        <taxon>Bacillati</taxon>
        <taxon>Bacillota</taxon>
        <taxon>Erysipelotrichia</taxon>
        <taxon>Erysipelotrichales</taxon>
        <taxon>Erysipelotrichaceae</taxon>
        <taxon>Faecalibaculum</taxon>
    </lineage>
</organism>
<sequence>MEWQCPAATRMASRFLHAGCSRKQALLNKVPVFSYPGNPRAIRSLADRGFIPPAAGTG</sequence>
<dbReference type="EMBL" id="CP011391">
    <property type="protein sequence ID" value="AMK55476.1"/>
    <property type="molecule type" value="Genomic_DNA"/>
</dbReference>
<dbReference type="Proteomes" id="UP000069771">
    <property type="component" value="Chromosome"/>
</dbReference>
<name>A0A140DXU9_9FIRM</name>
<evidence type="ECO:0000313" key="2">
    <source>
        <dbReference type="Proteomes" id="UP000069771"/>
    </source>
</evidence>
<protein>
    <submittedName>
        <fullName evidence="1">Uncharacterized protein</fullName>
    </submittedName>
</protein>
<proteinExistence type="predicted"/>
<keyword evidence="2" id="KW-1185">Reference proteome</keyword>
<evidence type="ECO:0000313" key="1">
    <source>
        <dbReference type="EMBL" id="AMK55476.1"/>
    </source>
</evidence>
<accession>A0A140DXU9</accession>
<dbReference type="STRING" id="1702221.AALO17_23420"/>
<dbReference type="AlphaFoldDB" id="A0A140DXU9"/>